<organism evidence="10 11">
    <name type="scientific">Amycolatopsis orientalis</name>
    <name type="common">Nocardia orientalis</name>
    <dbReference type="NCBI Taxonomy" id="31958"/>
    <lineage>
        <taxon>Bacteria</taxon>
        <taxon>Bacillati</taxon>
        <taxon>Actinomycetota</taxon>
        <taxon>Actinomycetes</taxon>
        <taxon>Pseudonocardiales</taxon>
        <taxon>Pseudonocardiaceae</taxon>
        <taxon>Amycolatopsis</taxon>
    </lineage>
</organism>
<evidence type="ECO:0000256" key="3">
    <source>
        <dbReference type="ARBA" id="ARBA00022617"/>
    </source>
</evidence>
<dbReference type="GO" id="GO:0020037">
    <property type="term" value="F:heme binding"/>
    <property type="evidence" value="ECO:0007669"/>
    <property type="project" value="InterPro"/>
</dbReference>
<dbReference type="KEGG" id="aori:SD37_09720"/>
<dbReference type="SUPFAM" id="SSF48264">
    <property type="entry name" value="Cytochrome P450"/>
    <property type="match status" value="1"/>
</dbReference>
<dbReference type="PANTHER" id="PTHR46696">
    <property type="entry name" value="P450, PUTATIVE (EUROFUNG)-RELATED"/>
    <property type="match status" value="1"/>
</dbReference>
<dbReference type="Gene3D" id="1.10.630.10">
    <property type="entry name" value="Cytochrome P450"/>
    <property type="match status" value="1"/>
</dbReference>
<evidence type="ECO:0000256" key="7">
    <source>
        <dbReference type="ARBA" id="ARBA00023033"/>
    </source>
</evidence>
<dbReference type="GO" id="GO:0004497">
    <property type="term" value="F:monooxygenase activity"/>
    <property type="evidence" value="ECO:0007669"/>
    <property type="project" value="UniProtKB-KW"/>
</dbReference>
<dbReference type="EMBL" id="CP016174">
    <property type="protein sequence ID" value="ANN15895.1"/>
    <property type="molecule type" value="Genomic_DNA"/>
</dbReference>
<dbReference type="AlphaFoldDB" id="A0A193BUN9"/>
<comment type="pathway">
    <text evidence="1">Antibiotic biosynthesis; vancomycin biosynthesis.</text>
</comment>
<name>A0A193BUN9_AMYOR</name>
<keyword evidence="3 9" id="KW-0349">Heme</keyword>
<dbReference type="Proteomes" id="UP000093695">
    <property type="component" value="Chromosome"/>
</dbReference>
<keyword evidence="11" id="KW-1185">Reference proteome</keyword>
<keyword evidence="6 9" id="KW-0408">Iron</keyword>
<dbReference type="PANTHER" id="PTHR46696:SF1">
    <property type="entry name" value="CYTOCHROME P450 YJIB-RELATED"/>
    <property type="match status" value="1"/>
</dbReference>
<evidence type="ECO:0000313" key="11">
    <source>
        <dbReference type="Proteomes" id="UP000093695"/>
    </source>
</evidence>
<evidence type="ECO:0000256" key="6">
    <source>
        <dbReference type="ARBA" id="ARBA00023004"/>
    </source>
</evidence>
<evidence type="ECO:0000313" key="10">
    <source>
        <dbReference type="EMBL" id="ANN15895.1"/>
    </source>
</evidence>
<proteinExistence type="inferred from homology"/>
<evidence type="ECO:0000256" key="1">
    <source>
        <dbReference type="ARBA" id="ARBA00004660"/>
    </source>
</evidence>
<evidence type="ECO:0000256" key="8">
    <source>
        <dbReference type="ARBA" id="ARBA00055433"/>
    </source>
</evidence>
<sequence length="372" mass="40915">MSAVSQIELPDGRSVWMVTKYALAKKVLSDTTLSNDTSRMGEKAPLAALPASVREVMAKDMLNTDPPKHTRLRQLVAQNFTVRSVQEMRPLANEIADRLLSKVDTSTEVDLVPEYAQPLPTLVLGALIGIPEEDCADVQYWSDTFVSELLLISDKLQASAEWLSQYATELVRRKRLAPGDDLLSRLIAAELDDDELSSMVFVLLIAGQTAASQLIAKAAHLLLTHPDQLAAVRADESLLPGMVDEALRFESPLDVTAFRMTTEPFELDGVTIPVGEIVICSMPAINRDPDRFPDPDTFDIRRMDNAHLSFGFGIHRCLGANLARVETEAAVSALLRRQSSSAITVREDGVRWQPGGIMHLLTSLPVRFVSTD</sequence>
<evidence type="ECO:0000256" key="9">
    <source>
        <dbReference type="RuleBase" id="RU000461"/>
    </source>
</evidence>
<dbReference type="InterPro" id="IPR017972">
    <property type="entry name" value="Cyt_P450_CS"/>
</dbReference>
<dbReference type="Pfam" id="PF00067">
    <property type="entry name" value="p450"/>
    <property type="match status" value="1"/>
</dbReference>
<evidence type="ECO:0000256" key="2">
    <source>
        <dbReference type="ARBA" id="ARBA00010617"/>
    </source>
</evidence>
<keyword evidence="5 9" id="KW-0560">Oxidoreductase</keyword>
<dbReference type="CDD" id="cd11029">
    <property type="entry name" value="CYP107-like"/>
    <property type="match status" value="1"/>
</dbReference>
<dbReference type="InterPro" id="IPR001128">
    <property type="entry name" value="Cyt_P450"/>
</dbReference>
<evidence type="ECO:0000256" key="4">
    <source>
        <dbReference type="ARBA" id="ARBA00022723"/>
    </source>
</evidence>
<keyword evidence="4 9" id="KW-0479">Metal-binding</keyword>
<dbReference type="PRINTS" id="PR00359">
    <property type="entry name" value="BP450"/>
</dbReference>
<dbReference type="PROSITE" id="PS00086">
    <property type="entry name" value="CYTOCHROME_P450"/>
    <property type="match status" value="1"/>
</dbReference>
<gene>
    <name evidence="10" type="ORF">SD37_09720</name>
</gene>
<dbReference type="FunFam" id="1.10.630.10:FF:000018">
    <property type="entry name" value="Cytochrome P450 monooxygenase"/>
    <property type="match status" value="1"/>
</dbReference>
<keyword evidence="7 9" id="KW-0503">Monooxygenase</keyword>
<dbReference type="GO" id="GO:0016705">
    <property type="term" value="F:oxidoreductase activity, acting on paired donors, with incorporation or reduction of molecular oxygen"/>
    <property type="evidence" value="ECO:0007669"/>
    <property type="project" value="InterPro"/>
</dbReference>
<dbReference type="InterPro" id="IPR002397">
    <property type="entry name" value="Cyt_P450_B"/>
</dbReference>
<comment type="similarity">
    <text evidence="2 9">Belongs to the cytochrome P450 family.</text>
</comment>
<accession>A0A193BUN9</accession>
<reference evidence="10 11" key="1">
    <citation type="journal article" date="2015" name="Genome Announc.">
        <title>Draft Genome Sequence of Norvancomycin-Producing Strain Amycolatopsis orientalis CPCC200066.</title>
        <authorList>
            <person name="Lei X."/>
            <person name="Yuan F."/>
            <person name="Shi Y."/>
            <person name="Li X."/>
            <person name="Wang L."/>
            <person name="Hong B."/>
        </authorList>
    </citation>
    <scope>NUCLEOTIDE SEQUENCE [LARGE SCALE GENOMIC DNA]</scope>
    <source>
        <strain evidence="10 11">B-37</strain>
    </source>
</reference>
<evidence type="ECO:0000256" key="5">
    <source>
        <dbReference type="ARBA" id="ARBA00023002"/>
    </source>
</evidence>
<dbReference type="STRING" id="31958.SD37_09720"/>
<comment type="function">
    <text evidence="8">Involved in the coupling of aromatic side chains of the heptapeptide of vancomycin.</text>
</comment>
<dbReference type="InterPro" id="IPR036396">
    <property type="entry name" value="Cyt_P450_sf"/>
</dbReference>
<protein>
    <submittedName>
        <fullName evidence="10">Cytochrome</fullName>
    </submittedName>
</protein>
<dbReference type="GO" id="GO:0005506">
    <property type="term" value="F:iron ion binding"/>
    <property type="evidence" value="ECO:0007669"/>
    <property type="project" value="InterPro"/>
</dbReference>